<dbReference type="Pfam" id="PF00172">
    <property type="entry name" value="Zn_clus"/>
    <property type="match status" value="1"/>
</dbReference>
<reference evidence="8 9" key="1">
    <citation type="journal article" date="2018" name="IMA Fungus">
        <title>IMA Genome-F 9: Draft genome sequence of Annulohypoxylon stygium, Aspergillus mulundensis, Berkeleyomyces basicola (syn. Thielaviopsis basicola), Ceratocystis smalleyi, two Cercospora beticola strains, Coleophoma cylindrospora, Fusarium fracticaudum, Phialophora cf. hyalina, and Morchella septimelata.</title>
        <authorList>
            <person name="Wingfield B.D."/>
            <person name="Bills G.F."/>
            <person name="Dong Y."/>
            <person name="Huang W."/>
            <person name="Nel W.J."/>
            <person name="Swalarsk-Parry B.S."/>
            <person name="Vaghefi N."/>
            <person name="Wilken P.M."/>
            <person name="An Z."/>
            <person name="de Beer Z.W."/>
            <person name="De Vos L."/>
            <person name="Chen L."/>
            <person name="Duong T.A."/>
            <person name="Gao Y."/>
            <person name="Hammerbacher A."/>
            <person name="Kikkert J.R."/>
            <person name="Li Y."/>
            <person name="Li H."/>
            <person name="Li K."/>
            <person name="Li Q."/>
            <person name="Liu X."/>
            <person name="Ma X."/>
            <person name="Naidoo K."/>
            <person name="Pethybridge S.J."/>
            <person name="Sun J."/>
            <person name="Steenkamp E.T."/>
            <person name="van der Nest M.A."/>
            <person name="van Wyk S."/>
            <person name="Wingfield M.J."/>
            <person name="Xiong C."/>
            <person name="Yue Q."/>
            <person name="Zhang X."/>
        </authorList>
    </citation>
    <scope>NUCLEOTIDE SEQUENCE [LARGE SCALE GENOMIC DNA]</scope>
    <source>
        <strain evidence="8 9">BP 5553</strain>
    </source>
</reference>
<protein>
    <recommendedName>
        <fullName evidence="7">Zn(2)-C6 fungal-type domain-containing protein</fullName>
    </recommendedName>
</protein>
<dbReference type="Gene3D" id="4.10.240.10">
    <property type="entry name" value="Zn(2)-C6 fungal-type DNA-binding domain"/>
    <property type="match status" value="1"/>
</dbReference>
<evidence type="ECO:0000256" key="2">
    <source>
        <dbReference type="ARBA" id="ARBA00022723"/>
    </source>
</evidence>
<evidence type="ECO:0000259" key="7">
    <source>
        <dbReference type="PROSITE" id="PS50048"/>
    </source>
</evidence>
<dbReference type="GO" id="GO:0000981">
    <property type="term" value="F:DNA-binding transcription factor activity, RNA polymerase II-specific"/>
    <property type="evidence" value="ECO:0007669"/>
    <property type="project" value="InterPro"/>
</dbReference>
<comment type="caution">
    <text evidence="8">The sequence shown here is derived from an EMBL/GenBank/DDBJ whole genome shotgun (WGS) entry which is preliminary data.</text>
</comment>
<dbReference type="GeneID" id="43601643"/>
<evidence type="ECO:0000256" key="4">
    <source>
        <dbReference type="ARBA" id="ARBA00023163"/>
    </source>
</evidence>
<evidence type="ECO:0000256" key="6">
    <source>
        <dbReference type="SAM" id="MobiDB-lite"/>
    </source>
</evidence>
<dbReference type="InterPro" id="IPR050815">
    <property type="entry name" value="TF_fung"/>
</dbReference>
<dbReference type="PROSITE" id="PS00463">
    <property type="entry name" value="ZN2_CY6_FUNGAL_1"/>
    <property type="match status" value="1"/>
</dbReference>
<evidence type="ECO:0000256" key="5">
    <source>
        <dbReference type="ARBA" id="ARBA00023242"/>
    </source>
</evidence>
<feature type="region of interest" description="Disordered" evidence="6">
    <location>
        <begin position="411"/>
        <end position="430"/>
    </location>
</feature>
<comment type="subcellular location">
    <subcellularLocation>
        <location evidence="1">Nucleus</location>
    </subcellularLocation>
</comment>
<dbReference type="GO" id="GO:0006351">
    <property type="term" value="P:DNA-templated transcription"/>
    <property type="evidence" value="ECO:0007669"/>
    <property type="project" value="InterPro"/>
</dbReference>
<keyword evidence="9" id="KW-1185">Reference proteome</keyword>
<feature type="region of interest" description="Disordered" evidence="6">
    <location>
        <begin position="702"/>
        <end position="737"/>
    </location>
</feature>
<keyword evidence="4" id="KW-0804">Transcription</keyword>
<accession>A0A370TF98</accession>
<feature type="region of interest" description="Disordered" evidence="6">
    <location>
        <begin position="1"/>
        <end position="22"/>
    </location>
</feature>
<keyword evidence="3" id="KW-0805">Transcription regulation</keyword>
<evidence type="ECO:0000256" key="1">
    <source>
        <dbReference type="ARBA" id="ARBA00004123"/>
    </source>
</evidence>
<dbReference type="AlphaFoldDB" id="A0A370TF98"/>
<keyword evidence="5" id="KW-0539">Nucleus</keyword>
<dbReference type="SUPFAM" id="SSF57701">
    <property type="entry name" value="Zn2/Cys6 DNA-binding domain"/>
    <property type="match status" value="1"/>
</dbReference>
<feature type="compositionally biased region" description="Gly residues" evidence="6">
    <location>
        <begin position="799"/>
        <end position="809"/>
    </location>
</feature>
<feature type="region of interest" description="Disordered" evidence="6">
    <location>
        <begin position="78"/>
        <end position="103"/>
    </location>
</feature>
<dbReference type="CDD" id="cd12148">
    <property type="entry name" value="fungal_TF_MHR"/>
    <property type="match status" value="1"/>
</dbReference>
<dbReference type="Pfam" id="PF04082">
    <property type="entry name" value="Fungal_trans"/>
    <property type="match status" value="1"/>
</dbReference>
<name>A0A370TF98_9HELO</name>
<sequence>MAMEASAPPTGAPEEDDGPLPSCHGCRTRKLKCSRETPSCSNCSRQAVPCTYDSFRTKPGLKRGTILKLQRRIESLESKVYASEDDGPSPQSRPPRADSRLDGSIGAGLSLLAQEIQKLSSNISILSQPVVPSPETPASRSLGKRRRIDGEHHSGRAAVNSSDDAPPADHLWAVADLYFPNLHPWIPMIHTETFKRNLRLRDGTTENPLILHAMLFGVLRFLDPPGERLSADRIEEEMERSRNSVILEATSTLTVPSLQALTIVAFTHVSNFAQSVLIALLKFSGQIGNGELLKAWPIIASLTRTVSFLQLSVEEEDRNDPETFLRPSLLPPSPNWIEEEERRRTFWNIFILDRWQTGLTADNVSRRLPLCGTRWNQESFAVSPFFGIWDRSAAKIGNSIAFLPANYTSPEASGTESEHGAPPSVQPQTAPKDMPILGAFAYYIESLESLCRINMYFLQQKIDFSNHQEVSNWLMRFKELDLRLVHWKMFLPPKWRDPNVPPEETTALDPNMTLAHITHNTSMILLHQRIGYPEPELMYIKLPSTYSAETCQSAAAETANITSKYLLHAPQHMPLSPFFSFCAYISARVLLVQARYYNTELDCRFQVLLDALRDIARRWSGFREHDPSPSLSTQFVMHLEELRHRSLSDPNFTVSVIGSLHRGSNENEEQTRNSVRHLHFPPGANSGSQPAVIVRPADFTTQPQLGKSPTSSSHAAGITTPGAISSGDTGEGNWTSTIQAPGAASAMCGESDELPSILQSLTDQRFIEMDRVITFNDFNFEPISTQISQMPPPPMNNGWVGGEGGWDQS</sequence>
<dbReference type="EMBL" id="NPIC01000009">
    <property type="protein sequence ID" value="RDL33355.1"/>
    <property type="molecule type" value="Genomic_DNA"/>
</dbReference>
<dbReference type="CDD" id="cd00067">
    <property type="entry name" value="GAL4"/>
    <property type="match status" value="1"/>
</dbReference>
<dbReference type="PANTHER" id="PTHR47338:SF23">
    <property type="entry name" value="ZN(II)2CYS6 TRANSCRIPTION FACTOR (EUROFUNG)"/>
    <property type="match status" value="1"/>
</dbReference>
<organism evidence="8 9">
    <name type="scientific">Venustampulla echinocandica</name>
    <dbReference type="NCBI Taxonomy" id="2656787"/>
    <lineage>
        <taxon>Eukaryota</taxon>
        <taxon>Fungi</taxon>
        <taxon>Dikarya</taxon>
        <taxon>Ascomycota</taxon>
        <taxon>Pezizomycotina</taxon>
        <taxon>Leotiomycetes</taxon>
        <taxon>Helotiales</taxon>
        <taxon>Pleuroascaceae</taxon>
        <taxon>Venustampulla</taxon>
    </lineage>
</organism>
<dbReference type="GO" id="GO:0005634">
    <property type="term" value="C:nucleus"/>
    <property type="evidence" value="ECO:0007669"/>
    <property type="project" value="UniProtKB-SubCell"/>
</dbReference>
<dbReference type="Proteomes" id="UP000254866">
    <property type="component" value="Unassembled WGS sequence"/>
</dbReference>
<dbReference type="InterPro" id="IPR007219">
    <property type="entry name" value="XnlR_reg_dom"/>
</dbReference>
<proteinExistence type="predicted"/>
<feature type="compositionally biased region" description="Polar residues" evidence="6">
    <location>
        <begin position="722"/>
        <end position="737"/>
    </location>
</feature>
<dbReference type="RefSeq" id="XP_031866848.1">
    <property type="nucleotide sequence ID" value="XM_032017417.1"/>
</dbReference>
<dbReference type="GO" id="GO:0003677">
    <property type="term" value="F:DNA binding"/>
    <property type="evidence" value="ECO:0007669"/>
    <property type="project" value="InterPro"/>
</dbReference>
<dbReference type="GO" id="GO:0008270">
    <property type="term" value="F:zinc ion binding"/>
    <property type="evidence" value="ECO:0007669"/>
    <property type="project" value="InterPro"/>
</dbReference>
<dbReference type="PROSITE" id="PS50048">
    <property type="entry name" value="ZN2_CY6_FUNGAL_2"/>
    <property type="match status" value="1"/>
</dbReference>
<evidence type="ECO:0000313" key="9">
    <source>
        <dbReference type="Proteomes" id="UP000254866"/>
    </source>
</evidence>
<dbReference type="SMART" id="SM00066">
    <property type="entry name" value="GAL4"/>
    <property type="match status" value="1"/>
</dbReference>
<dbReference type="InterPro" id="IPR001138">
    <property type="entry name" value="Zn2Cys6_DnaBD"/>
</dbReference>
<feature type="domain" description="Zn(2)-C6 fungal-type" evidence="7">
    <location>
        <begin position="22"/>
        <end position="52"/>
    </location>
</feature>
<feature type="compositionally biased region" description="Polar residues" evidence="6">
    <location>
        <begin position="702"/>
        <end position="714"/>
    </location>
</feature>
<gene>
    <name evidence="8" type="ORF">BP5553_08794</name>
</gene>
<evidence type="ECO:0000256" key="3">
    <source>
        <dbReference type="ARBA" id="ARBA00023015"/>
    </source>
</evidence>
<dbReference type="PANTHER" id="PTHR47338">
    <property type="entry name" value="ZN(II)2CYS6 TRANSCRIPTION FACTOR (EUROFUNG)-RELATED"/>
    <property type="match status" value="1"/>
</dbReference>
<keyword evidence="2" id="KW-0479">Metal-binding</keyword>
<feature type="region of interest" description="Disordered" evidence="6">
    <location>
        <begin position="785"/>
        <end position="809"/>
    </location>
</feature>
<feature type="region of interest" description="Disordered" evidence="6">
    <location>
        <begin position="128"/>
        <end position="164"/>
    </location>
</feature>
<dbReference type="OrthoDB" id="4456959at2759"/>
<evidence type="ECO:0000313" key="8">
    <source>
        <dbReference type="EMBL" id="RDL33355.1"/>
    </source>
</evidence>
<dbReference type="InterPro" id="IPR036864">
    <property type="entry name" value="Zn2-C6_fun-type_DNA-bd_sf"/>
</dbReference>
<dbReference type="STRING" id="2656787.A0A370TF98"/>